<dbReference type="SUPFAM" id="SSF53383">
    <property type="entry name" value="PLP-dependent transferases"/>
    <property type="match status" value="1"/>
</dbReference>
<dbReference type="OrthoDB" id="9801834at2"/>
<dbReference type="InterPro" id="IPR005814">
    <property type="entry name" value="Aminotrans_3"/>
</dbReference>
<comment type="cofactor">
    <cofactor evidence="1">
        <name>pyridoxal 5'-phosphate</name>
        <dbReference type="ChEBI" id="CHEBI:597326"/>
    </cofactor>
</comment>
<dbReference type="GO" id="GO:0009102">
    <property type="term" value="P:biotin biosynthetic process"/>
    <property type="evidence" value="ECO:0007669"/>
    <property type="project" value="TreeGrafter"/>
</dbReference>
<dbReference type="AlphaFoldDB" id="A0A1G8CR70"/>
<dbReference type="PROSITE" id="PS00600">
    <property type="entry name" value="AA_TRANSFER_CLASS_3"/>
    <property type="match status" value="1"/>
</dbReference>
<dbReference type="CDD" id="cd00610">
    <property type="entry name" value="OAT_like"/>
    <property type="match status" value="1"/>
</dbReference>
<dbReference type="EMBL" id="FNCV01000007">
    <property type="protein sequence ID" value="SDH47932.1"/>
    <property type="molecule type" value="Genomic_DNA"/>
</dbReference>
<evidence type="ECO:0000256" key="3">
    <source>
        <dbReference type="ARBA" id="ARBA00022576"/>
    </source>
</evidence>
<comment type="similarity">
    <text evidence="2 6">Belongs to the class-III pyridoxal-phosphate-dependent aminotransferase family.</text>
</comment>
<dbReference type="Gene3D" id="3.40.640.10">
    <property type="entry name" value="Type I PLP-dependent aspartate aminotransferase-like (Major domain)"/>
    <property type="match status" value="1"/>
</dbReference>
<sequence length="459" mass="49935">MTFQPNSPHARDVRYHLHPYTNLKAHEEQGPLIIERGEGVYVFDDSGKRYLEGLAGLWCTGLGFSEERLAKAAYEQMRKLPYAHSFAHRSHPAVIDLAEKLISLAPDSISKVFFTNSGSEANDTQVKIVRYYNNVRGRPEKKKIIARKGSYHGITLASASLTGLAYAHKFFDLPLDGFLHTEAPHPYHGAEPGESEEDYASRLAQMLDDMIVAEGPDTVAAFIAEPVMGAGGVMPPPATYFEKIQAVLKKHDVLFIADEVICGFGRTGNMFACETYGLKPDMLTVAKQLSSGYLPIAGAMVSDEIYQVLKEGSAEAGTFGTGYTYTGHPVSAAVALETLNIYQERDIVGHVRAVMGRFQERLMALGEHPLVGEARGVGLIGAVELVEDKAGKRNFDAARKIGARAAQLCQEEGVLLRPLANDTVAACPPLIIEPAQVEELFDGFTRGLDRLAGELGVAV</sequence>
<dbReference type="GO" id="GO:0004015">
    <property type="term" value="F:adenosylmethionine-8-amino-7-oxononanoate transaminase activity"/>
    <property type="evidence" value="ECO:0007669"/>
    <property type="project" value="TreeGrafter"/>
</dbReference>
<proteinExistence type="inferred from homology"/>
<dbReference type="InterPro" id="IPR049704">
    <property type="entry name" value="Aminotrans_3_PPA_site"/>
</dbReference>
<dbReference type="RefSeq" id="WP_092619965.1">
    <property type="nucleotide sequence ID" value="NZ_FNCV01000007.1"/>
</dbReference>
<evidence type="ECO:0000256" key="5">
    <source>
        <dbReference type="ARBA" id="ARBA00022898"/>
    </source>
</evidence>
<evidence type="ECO:0000256" key="2">
    <source>
        <dbReference type="ARBA" id="ARBA00008954"/>
    </source>
</evidence>
<dbReference type="NCBIfam" id="NF005682">
    <property type="entry name" value="PRK07480.1"/>
    <property type="match status" value="1"/>
</dbReference>
<reference evidence="8" key="1">
    <citation type="submission" date="2016-10" db="EMBL/GenBank/DDBJ databases">
        <authorList>
            <person name="Varghese N."/>
            <person name="Submissions S."/>
        </authorList>
    </citation>
    <scope>NUCLEOTIDE SEQUENCE [LARGE SCALE GENOMIC DNA]</scope>
    <source>
        <strain evidence="8">930I</strain>
    </source>
</reference>
<dbReference type="InterPro" id="IPR015424">
    <property type="entry name" value="PyrdxlP-dep_Trfase"/>
</dbReference>
<gene>
    <name evidence="7" type="ORF">SAMN05421742_10777</name>
</gene>
<keyword evidence="3" id="KW-0032">Aminotransferase</keyword>
<dbReference type="STRING" id="83401.SAMN05421742_10777"/>
<keyword evidence="7" id="KW-0670">Pyruvate</keyword>
<dbReference type="InterPro" id="IPR015422">
    <property type="entry name" value="PyrdxlP-dep_Trfase_small"/>
</dbReference>
<dbReference type="PANTHER" id="PTHR42684">
    <property type="entry name" value="ADENOSYLMETHIONINE-8-AMINO-7-OXONONANOATE AMINOTRANSFERASE"/>
    <property type="match status" value="1"/>
</dbReference>
<dbReference type="GO" id="GO:0030170">
    <property type="term" value="F:pyridoxal phosphate binding"/>
    <property type="evidence" value="ECO:0007669"/>
    <property type="project" value="InterPro"/>
</dbReference>
<dbReference type="Proteomes" id="UP000217076">
    <property type="component" value="Unassembled WGS sequence"/>
</dbReference>
<keyword evidence="5 6" id="KW-0663">Pyridoxal phosphate</keyword>
<evidence type="ECO:0000313" key="8">
    <source>
        <dbReference type="Proteomes" id="UP000217076"/>
    </source>
</evidence>
<keyword evidence="4" id="KW-0808">Transferase</keyword>
<accession>A0A1G8CR70</accession>
<protein>
    <submittedName>
        <fullName evidence="7">4-aminobutyrate---pyruvate transaminase</fullName>
    </submittedName>
</protein>
<evidence type="ECO:0000256" key="1">
    <source>
        <dbReference type="ARBA" id="ARBA00001933"/>
    </source>
</evidence>
<dbReference type="NCBIfam" id="NF004767">
    <property type="entry name" value="PRK06105.1"/>
    <property type="match status" value="1"/>
</dbReference>
<organism evidence="7 8">
    <name type="scientific">Roseospirillum parvum</name>
    <dbReference type="NCBI Taxonomy" id="83401"/>
    <lineage>
        <taxon>Bacteria</taxon>
        <taxon>Pseudomonadati</taxon>
        <taxon>Pseudomonadota</taxon>
        <taxon>Alphaproteobacteria</taxon>
        <taxon>Rhodospirillales</taxon>
        <taxon>Rhodospirillaceae</taxon>
        <taxon>Roseospirillum</taxon>
    </lineage>
</organism>
<dbReference type="FunFam" id="3.40.640.10:FF:000014">
    <property type="entry name" value="Adenosylmethionine-8-amino-7-oxononanoate aminotransferase, probable"/>
    <property type="match status" value="1"/>
</dbReference>
<name>A0A1G8CR70_9PROT</name>
<dbReference type="InterPro" id="IPR015421">
    <property type="entry name" value="PyrdxlP-dep_Trfase_major"/>
</dbReference>
<evidence type="ECO:0000313" key="7">
    <source>
        <dbReference type="EMBL" id="SDH47932.1"/>
    </source>
</evidence>
<evidence type="ECO:0000256" key="4">
    <source>
        <dbReference type="ARBA" id="ARBA00022679"/>
    </source>
</evidence>
<dbReference type="Gene3D" id="3.90.1150.10">
    <property type="entry name" value="Aspartate Aminotransferase, domain 1"/>
    <property type="match status" value="1"/>
</dbReference>
<evidence type="ECO:0000256" key="6">
    <source>
        <dbReference type="RuleBase" id="RU003560"/>
    </source>
</evidence>
<dbReference type="PIRSF" id="PIRSF000521">
    <property type="entry name" value="Transaminase_4ab_Lys_Orn"/>
    <property type="match status" value="1"/>
</dbReference>
<dbReference type="Pfam" id="PF00202">
    <property type="entry name" value="Aminotran_3"/>
    <property type="match status" value="1"/>
</dbReference>
<dbReference type="PANTHER" id="PTHR42684:SF3">
    <property type="entry name" value="ADENOSYLMETHIONINE-8-AMINO-7-OXONONANOATE AMINOTRANSFERASE"/>
    <property type="match status" value="1"/>
</dbReference>
<dbReference type="GO" id="GO:0009448">
    <property type="term" value="P:gamma-aminobutyric acid metabolic process"/>
    <property type="evidence" value="ECO:0007669"/>
    <property type="project" value="TreeGrafter"/>
</dbReference>
<keyword evidence="8" id="KW-1185">Reference proteome</keyword>